<feature type="domain" description="DUF802" evidence="2">
    <location>
        <begin position="324"/>
        <end position="376"/>
    </location>
</feature>
<name>A0A5E4V183_9BURK</name>
<dbReference type="EMBL" id="CABPSN010000003">
    <property type="protein sequence ID" value="VVE05998.1"/>
    <property type="molecule type" value="Genomic_DNA"/>
</dbReference>
<protein>
    <recommendedName>
        <fullName evidence="2">DUF802 domain-containing protein</fullName>
    </recommendedName>
</protein>
<evidence type="ECO:0000259" key="2">
    <source>
        <dbReference type="Pfam" id="PF05650"/>
    </source>
</evidence>
<keyword evidence="1" id="KW-0472">Membrane</keyword>
<feature type="domain" description="DUF802" evidence="2">
    <location>
        <begin position="450"/>
        <end position="500"/>
    </location>
</feature>
<feature type="domain" description="DUF802" evidence="2">
    <location>
        <begin position="503"/>
        <end position="562"/>
    </location>
</feature>
<keyword evidence="1" id="KW-1133">Transmembrane helix</keyword>
<dbReference type="SUPFAM" id="SSF58113">
    <property type="entry name" value="Apolipoprotein A-I"/>
    <property type="match status" value="1"/>
</dbReference>
<proteinExistence type="predicted"/>
<feature type="transmembrane region" description="Helical" evidence="1">
    <location>
        <begin position="34"/>
        <end position="51"/>
    </location>
</feature>
<accession>A0A5E4V183</accession>
<keyword evidence="1" id="KW-0812">Transmembrane</keyword>
<dbReference type="Pfam" id="PF05650">
    <property type="entry name" value="DUF802"/>
    <property type="match status" value="8"/>
</dbReference>
<feature type="domain" description="DUF802" evidence="2">
    <location>
        <begin position="386"/>
        <end position="438"/>
    </location>
</feature>
<keyword evidence="4" id="KW-1185">Reference proteome</keyword>
<dbReference type="InterPro" id="IPR008520">
    <property type="entry name" value="DUF802"/>
</dbReference>
<organism evidence="3 4">
    <name type="scientific">Pandoraea aquatica</name>
    <dbReference type="NCBI Taxonomy" id="2508290"/>
    <lineage>
        <taxon>Bacteria</taxon>
        <taxon>Pseudomonadati</taxon>
        <taxon>Pseudomonadota</taxon>
        <taxon>Betaproteobacteria</taxon>
        <taxon>Burkholderiales</taxon>
        <taxon>Burkholderiaceae</taxon>
        <taxon>Pandoraea</taxon>
    </lineage>
</organism>
<dbReference type="Proteomes" id="UP000366819">
    <property type="component" value="Unassembled WGS sequence"/>
</dbReference>
<feature type="domain" description="DUF802" evidence="2">
    <location>
        <begin position="701"/>
        <end position="748"/>
    </location>
</feature>
<feature type="domain" description="DUF802" evidence="2">
    <location>
        <begin position="751"/>
        <end position="803"/>
    </location>
</feature>
<feature type="domain" description="DUF802" evidence="2">
    <location>
        <begin position="577"/>
        <end position="624"/>
    </location>
</feature>
<evidence type="ECO:0000313" key="3">
    <source>
        <dbReference type="EMBL" id="VVE05998.1"/>
    </source>
</evidence>
<feature type="transmembrane region" description="Helical" evidence="1">
    <location>
        <begin position="111"/>
        <end position="132"/>
    </location>
</feature>
<evidence type="ECO:0000256" key="1">
    <source>
        <dbReference type="SAM" id="Phobius"/>
    </source>
</evidence>
<gene>
    <name evidence="3" type="ORF">PAQ31011_02395</name>
</gene>
<dbReference type="AlphaFoldDB" id="A0A5E4V183"/>
<feature type="transmembrane region" description="Helical" evidence="1">
    <location>
        <begin position="7"/>
        <end position="28"/>
    </location>
</feature>
<sequence>MTRLPRYLVDLIAFVAGLAVVGWIAIGYAGTNTLALAVALLIAAVYLFGALELKRFHQSTNALANAVSGLNAAPASLPSWLETLPAGLRTAVRLRVEGERVGLPGPALTPYLVGLLVLLGMLGTFLGMAATLRGTGIALEGATDLQAIRASLASPVKGLGFAFGTSVAGVATSAMLGLLAALARKERAQVVQSLDARIVTTLRGFSQQHQRETTLQLLQQQATVMPALVDRLQDMMAAMERQSQALGERLVANQDALHAKTDASYAQLTSAMQQYLKDSVATTASAAGAAIRPEVEATMASLARETATWHQTVSSAVQDRMDGLSDRFEATTARVASVWKDSLDAQLRTNESLATDLRSALGDFTQTFETRSVRLVDDVAARLETVTAQVSSAQTGVAQTWESSLATQQRTNDALAENLGAALAHFSQTFETRSAKLVDDVAARLEATTGRVDAAHANVAQTWETSLATQQRTNDALAENVGAALTQFAQTFETRSAKLVDDVAARLDATTGQVNAAHAGIAQTWQTSLTTQQQTNDTLARELSATLAQFTESFETRSASLLGDVITRLDSATGSIATAQTTVAQAWEQALGQQQQSHDTLTQSLGAALERFAQTFEARSSALLADVATKLDAASGNVSGAHERVASAWEQSIGLQKQANDALNTELAAALARFTDTFEQRAAHLIDGVSQRTEGAMHSVSETAAVVSGEWKQVLVAQQSANDALATDLAAALAHFAETFESRASQLLQNVSTQLDSTSSNVAQTWRDAIAEHTRTSERLADGNQELVAATTSAFTEHSASLLQALSAANTAHHDATAERETQRLSVWTETLEGTLSTLRSEWQQVGAQTACQQQAICDTLARTALEMSEQTRANASDTIAEISRLVQTASEAPKAAAEIIGELRQKLSDSMVRDNAMLEERSRLLDTLGTLLDTVKHAGNEQRAAVDELVTTSAQLLERASANLGDAIAAQTEKLTEASAQVTGSVVEIASLGDAFGAAVQSFGESNTQLLEHLQRIEAALDKSMARSDEQLGYYVAQAREVVELSVMSQKQILENLQELAQARSQAAQTAQAGMQPGSVAA</sequence>
<evidence type="ECO:0000313" key="4">
    <source>
        <dbReference type="Proteomes" id="UP000366819"/>
    </source>
</evidence>
<feature type="domain" description="DUF802" evidence="2">
    <location>
        <begin position="640"/>
        <end position="686"/>
    </location>
</feature>
<reference evidence="3 4" key="1">
    <citation type="submission" date="2019-08" db="EMBL/GenBank/DDBJ databases">
        <authorList>
            <person name="Peeters C."/>
        </authorList>
    </citation>
    <scope>NUCLEOTIDE SEQUENCE [LARGE SCALE GENOMIC DNA]</scope>
    <source>
        <strain evidence="3 4">LMG 31011</strain>
    </source>
</reference>